<protein>
    <submittedName>
        <fullName evidence="1">Uncharacterized protein</fullName>
    </submittedName>
</protein>
<comment type="caution">
    <text evidence="1">The sequence shown here is derived from an EMBL/GenBank/DDBJ whole genome shotgun (WGS) entry which is preliminary data.</text>
</comment>
<evidence type="ECO:0000313" key="1">
    <source>
        <dbReference type="EMBL" id="CCO93550.1"/>
    </source>
</evidence>
<sequence>MISPDALNLRSPSLDEIFDDNLSIFEQLYWLKL</sequence>
<gene>
    <name evidence="1" type="ORF">BN437_1615</name>
</gene>
<dbReference type="AlphaFoldDB" id="A0A830ZVC8"/>
<organism evidence="1 2">
    <name type="scientific">Erwinia amylovora NBRC 12687 = CFBP 1232</name>
    <dbReference type="NCBI Taxonomy" id="1219359"/>
    <lineage>
        <taxon>Bacteria</taxon>
        <taxon>Pseudomonadati</taxon>
        <taxon>Pseudomonadota</taxon>
        <taxon>Gammaproteobacteria</taxon>
        <taxon>Enterobacterales</taxon>
        <taxon>Erwiniaceae</taxon>
        <taxon>Erwinia</taxon>
    </lineage>
</organism>
<accession>A0A830ZVC8</accession>
<dbReference type="Proteomes" id="UP000013111">
    <property type="component" value="Unassembled WGS sequence"/>
</dbReference>
<name>A0A830ZVC8_ERWAM</name>
<dbReference type="EMBL" id="CAPB01000012">
    <property type="protein sequence ID" value="CCO93550.1"/>
    <property type="molecule type" value="Genomic_DNA"/>
</dbReference>
<evidence type="ECO:0000313" key="2">
    <source>
        <dbReference type="Proteomes" id="UP000013111"/>
    </source>
</evidence>
<reference evidence="1 2" key="2">
    <citation type="submission" date="2013-04" db="EMBL/GenBank/DDBJ databases">
        <title>Comparative genomics of 12 strains of Erwinia amylovora identifies a pan-genome with a large conserved core and provides insights into host specificity.</title>
        <authorList>
            <person name="Mann R.A."/>
            <person name="Smits T.H.M."/>
            <person name="Buehlmann A."/>
            <person name="Blom J."/>
            <person name="Goesmann A."/>
            <person name="Frey J.E."/>
            <person name="Plummer K.M."/>
            <person name="Beer S.V."/>
            <person name="Luck J."/>
            <person name="Duffy B."/>
            <person name="Rodoni B."/>
        </authorList>
    </citation>
    <scope>NUCLEOTIDE SEQUENCE [LARGE SCALE GENOMIC DNA]</scope>
    <source>
        <strain evidence="2">CFBP 1232</strain>
    </source>
</reference>
<reference evidence="1 2" key="1">
    <citation type="submission" date="2012-11" db="EMBL/GenBank/DDBJ databases">
        <authorList>
            <person name="Linke B."/>
        </authorList>
    </citation>
    <scope>NUCLEOTIDE SEQUENCE [LARGE SCALE GENOMIC DNA]</scope>
    <source>
        <strain evidence="2">CFBP 1232</strain>
    </source>
</reference>
<proteinExistence type="predicted"/>